<dbReference type="AlphaFoldDB" id="A0A2G5B9Z6"/>
<dbReference type="GO" id="GO:1990904">
    <property type="term" value="C:ribonucleoprotein complex"/>
    <property type="evidence" value="ECO:0007669"/>
    <property type="project" value="UniProtKB-KW"/>
</dbReference>
<dbReference type="SUPFAM" id="SSF52833">
    <property type="entry name" value="Thioredoxin-like"/>
    <property type="match status" value="1"/>
</dbReference>
<evidence type="ECO:0000256" key="1">
    <source>
        <dbReference type="ARBA" id="ARBA00004173"/>
    </source>
</evidence>
<dbReference type="PANTHER" id="PTHR13274:SF2">
    <property type="entry name" value="SMALL RIBOSOMAL SUBUNIT PROTEIN MS25"/>
    <property type="match status" value="1"/>
</dbReference>
<feature type="domain" description="Ribosomal protein/NADH dehydrogenase" evidence="5">
    <location>
        <begin position="33"/>
        <end position="104"/>
    </location>
</feature>
<sequence length="104" mass="11659">MKIQRILSRIETGPGATKLPSSVAAVTLTLSQRTRASGARHFWHEHLRRVQFANPLLPIAVNFPREPCVPKLEIKFADDSVKTFSTEGMHSDDICKRFLKDTGS</sequence>
<comment type="subcellular location">
    <subcellularLocation>
        <location evidence="1">Mitochondrion</location>
    </subcellularLocation>
</comment>
<evidence type="ECO:0000256" key="2">
    <source>
        <dbReference type="ARBA" id="ARBA00022980"/>
    </source>
</evidence>
<dbReference type="GO" id="GO:0005840">
    <property type="term" value="C:ribosome"/>
    <property type="evidence" value="ECO:0007669"/>
    <property type="project" value="UniProtKB-KW"/>
</dbReference>
<evidence type="ECO:0000256" key="4">
    <source>
        <dbReference type="ARBA" id="ARBA00023274"/>
    </source>
</evidence>
<reference evidence="6 7" key="1">
    <citation type="journal article" date="2015" name="Genome Biol. Evol.">
        <title>Phylogenomic analyses indicate that early fungi evolved digesting cell walls of algal ancestors of land plants.</title>
        <authorList>
            <person name="Chang Y."/>
            <person name="Wang S."/>
            <person name="Sekimoto S."/>
            <person name="Aerts A.L."/>
            <person name="Choi C."/>
            <person name="Clum A."/>
            <person name="LaButti K.M."/>
            <person name="Lindquist E.A."/>
            <person name="Yee Ngan C."/>
            <person name="Ohm R.A."/>
            <person name="Salamov A.A."/>
            <person name="Grigoriev I.V."/>
            <person name="Spatafora J.W."/>
            <person name="Berbee M.L."/>
        </authorList>
    </citation>
    <scope>NUCLEOTIDE SEQUENCE [LARGE SCALE GENOMIC DNA]</scope>
    <source>
        <strain evidence="6 7">NRRL 1564</strain>
    </source>
</reference>
<dbReference type="PANTHER" id="PTHR13274">
    <property type="entry name" value="MITOCHONDRIAL RIBOSOMAL PROTEIN S25"/>
    <property type="match status" value="1"/>
</dbReference>
<organism evidence="6 7">
    <name type="scientific">Coemansia reversa (strain ATCC 12441 / NRRL 1564)</name>
    <dbReference type="NCBI Taxonomy" id="763665"/>
    <lineage>
        <taxon>Eukaryota</taxon>
        <taxon>Fungi</taxon>
        <taxon>Fungi incertae sedis</taxon>
        <taxon>Zoopagomycota</taxon>
        <taxon>Kickxellomycotina</taxon>
        <taxon>Kickxellomycetes</taxon>
        <taxon>Kickxellales</taxon>
        <taxon>Kickxellaceae</taxon>
        <taxon>Coemansia</taxon>
    </lineage>
</organism>
<dbReference type="InterPro" id="IPR007741">
    <property type="entry name" value="Ribosomal_mL43/mS25/NADH_DH"/>
</dbReference>
<dbReference type="Gene3D" id="3.40.30.10">
    <property type="entry name" value="Glutaredoxin"/>
    <property type="match status" value="1"/>
</dbReference>
<dbReference type="InterPro" id="IPR036249">
    <property type="entry name" value="Thioredoxin-like_sf"/>
</dbReference>
<dbReference type="GO" id="GO:0005739">
    <property type="term" value="C:mitochondrion"/>
    <property type="evidence" value="ECO:0007669"/>
    <property type="project" value="UniProtKB-SubCell"/>
</dbReference>
<keyword evidence="7" id="KW-1185">Reference proteome</keyword>
<dbReference type="Proteomes" id="UP000242474">
    <property type="component" value="Unassembled WGS sequence"/>
</dbReference>
<dbReference type="SMART" id="SM00916">
    <property type="entry name" value="L51_S25_CI-B8"/>
    <property type="match status" value="1"/>
</dbReference>
<accession>A0A2G5B9Z6</accession>
<keyword evidence="2" id="KW-0689">Ribosomal protein</keyword>
<dbReference type="GO" id="GO:0003735">
    <property type="term" value="F:structural constituent of ribosome"/>
    <property type="evidence" value="ECO:0007669"/>
    <property type="project" value="InterPro"/>
</dbReference>
<evidence type="ECO:0000313" key="6">
    <source>
        <dbReference type="EMBL" id="PIA15834.1"/>
    </source>
</evidence>
<evidence type="ECO:0000259" key="5">
    <source>
        <dbReference type="SMART" id="SM00916"/>
    </source>
</evidence>
<dbReference type="OrthoDB" id="1696305at2759"/>
<dbReference type="Pfam" id="PF05047">
    <property type="entry name" value="L51_S25_CI-B8"/>
    <property type="match status" value="1"/>
</dbReference>
<evidence type="ECO:0000313" key="7">
    <source>
        <dbReference type="Proteomes" id="UP000242474"/>
    </source>
</evidence>
<evidence type="ECO:0000256" key="3">
    <source>
        <dbReference type="ARBA" id="ARBA00023128"/>
    </source>
</evidence>
<keyword evidence="3" id="KW-0496">Mitochondrion</keyword>
<keyword evidence="4" id="KW-0687">Ribonucleoprotein</keyword>
<gene>
    <name evidence="6" type="ORF">COEREDRAFT_81759</name>
</gene>
<dbReference type="STRING" id="763665.A0A2G5B9Z6"/>
<dbReference type="EMBL" id="KZ303504">
    <property type="protein sequence ID" value="PIA15834.1"/>
    <property type="molecule type" value="Genomic_DNA"/>
</dbReference>
<dbReference type="InterPro" id="IPR040049">
    <property type="entry name" value="Ribosomal_mS25/mL61"/>
</dbReference>
<name>A0A2G5B9Z6_COERN</name>
<protein>
    <recommendedName>
        <fullName evidence="5">Ribosomal protein/NADH dehydrogenase domain-containing protein</fullName>
    </recommendedName>
</protein>
<proteinExistence type="predicted"/>